<protein>
    <submittedName>
        <fullName evidence="3">UBX domain-containing protein 6</fullName>
    </submittedName>
</protein>
<dbReference type="Pfam" id="PF09409">
    <property type="entry name" value="PUB"/>
    <property type="match status" value="1"/>
</dbReference>
<evidence type="ECO:0000259" key="2">
    <source>
        <dbReference type="Pfam" id="PF09409"/>
    </source>
</evidence>
<reference evidence="3" key="1">
    <citation type="submission" date="2016-01" db="EMBL/GenBank/DDBJ databases">
        <title>Reference transcriptome for the parasite Schistocephalus solidus: insights into the molecular evolution of parasitism.</title>
        <authorList>
            <person name="Hebert F.O."/>
            <person name="Grambauer S."/>
            <person name="Barber I."/>
            <person name="Landry C.R."/>
            <person name="Aubin-Horth N."/>
        </authorList>
    </citation>
    <scope>NUCLEOTIDE SEQUENCE</scope>
</reference>
<proteinExistence type="predicted"/>
<name>A0A0X3PT40_SCHSO</name>
<dbReference type="PANTHER" id="PTHR23153">
    <property type="entry name" value="UBX-RELATED"/>
    <property type="match status" value="1"/>
</dbReference>
<dbReference type="SUPFAM" id="SSF143503">
    <property type="entry name" value="PUG domain-like"/>
    <property type="match status" value="1"/>
</dbReference>
<dbReference type="InterPro" id="IPR029071">
    <property type="entry name" value="Ubiquitin-like_domsf"/>
</dbReference>
<evidence type="ECO:0000256" key="1">
    <source>
        <dbReference type="SAM" id="MobiDB-lite"/>
    </source>
</evidence>
<dbReference type="SUPFAM" id="SSF54236">
    <property type="entry name" value="Ubiquitin-like"/>
    <property type="match status" value="1"/>
</dbReference>
<gene>
    <name evidence="3" type="primary">UBXN6</name>
    <name evidence="3" type="ORF">TR146206</name>
</gene>
<dbReference type="EMBL" id="GEEE01008935">
    <property type="protein sequence ID" value="JAP54290.1"/>
    <property type="molecule type" value="Transcribed_RNA"/>
</dbReference>
<dbReference type="InterPro" id="IPR036339">
    <property type="entry name" value="PUB-like_dom_sf"/>
</dbReference>
<feature type="domain" description="PUB" evidence="2">
    <location>
        <begin position="109"/>
        <end position="206"/>
    </location>
</feature>
<dbReference type="Gene3D" id="1.20.58.2190">
    <property type="match status" value="1"/>
</dbReference>
<dbReference type="PANTHER" id="PTHR23153:SF38">
    <property type="entry name" value="UBX DOMAIN-CONTAINING PROTEIN 6"/>
    <property type="match status" value="1"/>
</dbReference>
<dbReference type="AlphaFoldDB" id="A0A0X3PT40"/>
<sequence>KRTFNSQLKETEELAARFSSSQTIQEKSEILKRVLFCHPVILGNEFTGSYSEVDSAIEQKLLGEAANNASEATTLLLIRAIERSQLPSDAEAAVEESEIDVRAKRRQNFMKILSNIISHPEKDVYRRLRVSNRFVADLLAVKYAEDFFKVCGFVRTSLPVSQNPPNVEAALPPNSETDEGSGPAAPMAEDFLILPASSTEDLTHLKSMLELLETAQPIVPLVFRDTTVLQAAGTRVRALTRDELPADFFTVSREDLRRLMDQQQKAMEESGMLLTKAMRERLKTRERRLYRFVLIRIRLPGELVLQGTFQASETLDDVRAWVLDCLDNQAVVFKLWSPPGVPGLGRSPTARVALEDGFASLVDLGLAPCSLLTLSFEGDLPGSSSVGGSQTAMAANLRPDLLDRVQPLS</sequence>
<feature type="non-terminal residue" evidence="3">
    <location>
        <position position="1"/>
    </location>
</feature>
<accession>A0A0X3PT40</accession>
<organism evidence="3">
    <name type="scientific">Schistocephalus solidus</name>
    <name type="common">Tapeworm</name>
    <dbReference type="NCBI Taxonomy" id="70667"/>
    <lineage>
        <taxon>Eukaryota</taxon>
        <taxon>Metazoa</taxon>
        <taxon>Spiralia</taxon>
        <taxon>Lophotrochozoa</taxon>
        <taxon>Platyhelminthes</taxon>
        <taxon>Cestoda</taxon>
        <taxon>Eucestoda</taxon>
        <taxon>Diphyllobothriidea</taxon>
        <taxon>Diphyllobothriidae</taxon>
        <taxon>Schistocephalus</taxon>
    </lineage>
</organism>
<dbReference type="GO" id="GO:0005737">
    <property type="term" value="C:cytoplasm"/>
    <property type="evidence" value="ECO:0007669"/>
    <property type="project" value="TreeGrafter"/>
</dbReference>
<feature type="region of interest" description="Disordered" evidence="1">
    <location>
        <begin position="162"/>
        <end position="185"/>
    </location>
</feature>
<dbReference type="Gene3D" id="3.10.20.90">
    <property type="entry name" value="Phosphatidylinositol 3-kinase Catalytic Subunit, Chain A, domain 1"/>
    <property type="match status" value="1"/>
</dbReference>
<dbReference type="InterPro" id="IPR018997">
    <property type="entry name" value="PUB_domain"/>
</dbReference>
<evidence type="ECO:0000313" key="3">
    <source>
        <dbReference type="EMBL" id="JAP54290.1"/>
    </source>
</evidence>